<keyword evidence="3" id="KW-1185">Reference proteome</keyword>
<accession>A0A7W8DKW8</accession>
<proteinExistence type="predicted"/>
<dbReference type="AlphaFoldDB" id="A0A7W8DKW8"/>
<reference evidence="2 3" key="1">
    <citation type="submission" date="2020-08" db="EMBL/GenBank/DDBJ databases">
        <title>Genomic Encyclopedia of Type Strains, Phase IV (KMG-IV): sequencing the most valuable type-strain genomes for metagenomic binning, comparative biology and taxonomic classification.</title>
        <authorList>
            <person name="Goeker M."/>
        </authorList>
    </citation>
    <scope>NUCLEOTIDE SEQUENCE [LARGE SCALE GENOMIC DNA]</scope>
    <source>
        <strain evidence="2 3">DSM 12252</strain>
    </source>
</reference>
<keyword evidence="1" id="KW-0732">Signal</keyword>
<gene>
    <name evidence="2" type="ORF">HNQ65_003043</name>
</gene>
<sequence>MKFLLALAAAVLLPLGYAVQKDHYSHATRTRWSWGGVPLQAWQVKEDALSRWVRDVLNLPPDYFDGVVGGPFWIAAHIGALPGKYAEVRLFRDLWENASAEEKPLVRADAVLCLLESDWQVRELMVKEAAQRWRK</sequence>
<evidence type="ECO:0000313" key="2">
    <source>
        <dbReference type="EMBL" id="MBB5033455.1"/>
    </source>
</evidence>
<dbReference type="Proteomes" id="UP000590740">
    <property type="component" value="Unassembled WGS sequence"/>
</dbReference>
<evidence type="ECO:0000256" key="1">
    <source>
        <dbReference type="SAM" id="SignalP"/>
    </source>
</evidence>
<dbReference type="EMBL" id="JACHIG010000006">
    <property type="protein sequence ID" value="MBB5033455.1"/>
    <property type="molecule type" value="Genomic_DNA"/>
</dbReference>
<organism evidence="2 3">
    <name type="scientific">Prosthecobacter vanneervenii</name>
    <dbReference type="NCBI Taxonomy" id="48466"/>
    <lineage>
        <taxon>Bacteria</taxon>
        <taxon>Pseudomonadati</taxon>
        <taxon>Verrucomicrobiota</taxon>
        <taxon>Verrucomicrobiia</taxon>
        <taxon>Verrucomicrobiales</taxon>
        <taxon>Verrucomicrobiaceae</taxon>
        <taxon>Prosthecobacter</taxon>
    </lineage>
</organism>
<evidence type="ECO:0000313" key="3">
    <source>
        <dbReference type="Proteomes" id="UP000590740"/>
    </source>
</evidence>
<protein>
    <submittedName>
        <fullName evidence="2">Uncharacterized protein</fullName>
    </submittedName>
</protein>
<name>A0A7W8DKW8_9BACT</name>
<dbReference type="RefSeq" id="WP_184340383.1">
    <property type="nucleotide sequence ID" value="NZ_JACHIG010000006.1"/>
</dbReference>
<comment type="caution">
    <text evidence="2">The sequence shown here is derived from an EMBL/GenBank/DDBJ whole genome shotgun (WGS) entry which is preliminary data.</text>
</comment>
<feature type="signal peptide" evidence="1">
    <location>
        <begin position="1"/>
        <end position="20"/>
    </location>
</feature>
<feature type="chain" id="PRO_5030628919" evidence="1">
    <location>
        <begin position="21"/>
        <end position="135"/>
    </location>
</feature>